<evidence type="ECO:0000313" key="7">
    <source>
        <dbReference type="EMBL" id="EGG15204.1"/>
    </source>
</evidence>
<dbReference type="InterPro" id="IPR022075">
    <property type="entry name" value="Symplekin_C"/>
</dbReference>
<evidence type="ECO:0000256" key="3">
    <source>
        <dbReference type="ARBA" id="ARBA00023242"/>
    </source>
</evidence>
<keyword evidence="3" id="KW-0539">Nucleus</keyword>
<feature type="compositionally biased region" description="Basic and acidic residues" evidence="4">
    <location>
        <begin position="558"/>
        <end position="575"/>
    </location>
</feature>
<feature type="domain" description="Symplekin C-terminal" evidence="6">
    <location>
        <begin position="994"/>
        <end position="1165"/>
    </location>
</feature>
<dbReference type="InterPro" id="IPR016024">
    <property type="entry name" value="ARM-type_fold"/>
</dbReference>
<feature type="compositionally biased region" description="Basic and acidic residues" evidence="4">
    <location>
        <begin position="848"/>
        <end position="872"/>
    </location>
</feature>
<evidence type="ECO:0000256" key="4">
    <source>
        <dbReference type="SAM" id="MobiDB-lite"/>
    </source>
</evidence>
<evidence type="ECO:0000259" key="5">
    <source>
        <dbReference type="Pfam" id="PF11935"/>
    </source>
</evidence>
<comment type="subcellular location">
    <subcellularLocation>
        <location evidence="1">Nucleus</location>
    </subcellularLocation>
</comment>
<feature type="region of interest" description="Disordered" evidence="4">
    <location>
        <begin position="840"/>
        <end position="872"/>
    </location>
</feature>
<feature type="compositionally biased region" description="Low complexity" evidence="4">
    <location>
        <begin position="519"/>
        <end position="536"/>
    </location>
</feature>
<feature type="domain" description="Symplekin/Pta1 N-terminal" evidence="5">
    <location>
        <begin position="91"/>
        <end position="323"/>
    </location>
</feature>
<dbReference type="RefSeq" id="XP_004351924.1">
    <property type="nucleotide sequence ID" value="XM_004351872.1"/>
</dbReference>
<feature type="region of interest" description="Disordered" evidence="4">
    <location>
        <begin position="457"/>
        <end position="486"/>
    </location>
</feature>
<accession>F4Q935</accession>
<dbReference type="KEGG" id="dfa:DFA_10034"/>
<dbReference type="InterPro" id="IPR032460">
    <property type="entry name" value="Symplekin/Pta1_N"/>
</dbReference>
<dbReference type="PANTHER" id="PTHR15245:SF20">
    <property type="entry name" value="SYMPLEKIN"/>
    <property type="match status" value="1"/>
</dbReference>
<dbReference type="GO" id="GO:0006397">
    <property type="term" value="P:mRNA processing"/>
    <property type="evidence" value="ECO:0007669"/>
    <property type="project" value="UniProtKB-KW"/>
</dbReference>
<organism evidence="7 8">
    <name type="scientific">Cavenderia fasciculata</name>
    <name type="common">Slime mold</name>
    <name type="synonym">Dictyostelium fasciculatum</name>
    <dbReference type="NCBI Taxonomy" id="261658"/>
    <lineage>
        <taxon>Eukaryota</taxon>
        <taxon>Amoebozoa</taxon>
        <taxon>Evosea</taxon>
        <taxon>Eumycetozoa</taxon>
        <taxon>Dictyostelia</taxon>
        <taxon>Acytosteliales</taxon>
        <taxon>Cavenderiaceae</taxon>
        <taxon>Cavenderia</taxon>
    </lineage>
</organism>
<feature type="region of interest" description="Disordered" evidence="4">
    <location>
        <begin position="643"/>
        <end position="663"/>
    </location>
</feature>
<name>F4Q935_CACFS</name>
<dbReference type="Proteomes" id="UP000007797">
    <property type="component" value="Unassembled WGS sequence"/>
</dbReference>
<protein>
    <submittedName>
        <fullName evidence="7">Symplekin</fullName>
    </submittedName>
</protein>
<dbReference type="OrthoDB" id="19250at2759"/>
<keyword evidence="2" id="KW-0507">mRNA processing</keyword>
<proteinExistence type="predicted"/>
<reference evidence="8" key="1">
    <citation type="journal article" date="2011" name="Genome Res.">
        <title>Phylogeny-wide analysis of social amoeba genomes highlights ancient origins for complex intercellular communication.</title>
        <authorList>
            <person name="Heidel A.J."/>
            <person name="Lawal H.M."/>
            <person name="Felder M."/>
            <person name="Schilde C."/>
            <person name="Helps N.R."/>
            <person name="Tunggal B."/>
            <person name="Rivero F."/>
            <person name="John U."/>
            <person name="Schleicher M."/>
            <person name="Eichinger L."/>
            <person name="Platzer M."/>
            <person name="Noegel A.A."/>
            <person name="Schaap P."/>
            <person name="Gloeckner G."/>
        </authorList>
    </citation>
    <scope>NUCLEOTIDE SEQUENCE [LARGE SCALE GENOMIC DNA]</scope>
    <source>
        <strain evidence="8">SH3</strain>
    </source>
</reference>
<feature type="compositionally biased region" description="Low complexity" evidence="4">
    <location>
        <begin position="346"/>
        <end position="378"/>
    </location>
</feature>
<dbReference type="Pfam" id="PF11935">
    <property type="entry name" value="SYMPK_PTA1_N"/>
    <property type="match status" value="1"/>
</dbReference>
<feature type="compositionally biased region" description="Low complexity" evidence="4">
    <location>
        <begin position="457"/>
        <end position="472"/>
    </location>
</feature>
<feature type="region of interest" description="Disordered" evidence="4">
    <location>
        <begin position="315"/>
        <end position="378"/>
    </location>
</feature>
<dbReference type="SUPFAM" id="SSF48371">
    <property type="entry name" value="ARM repeat"/>
    <property type="match status" value="1"/>
</dbReference>
<gene>
    <name evidence="7" type="primary">sympk</name>
    <name evidence="7" type="ORF">DFA_10034</name>
</gene>
<evidence type="ECO:0000313" key="8">
    <source>
        <dbReference type="Proteomes" id="UP000007797"/>
    </source>
</evidence>
<dbReference type="InterPro" id="IPR011989">
    <property type="entry name" value="ARM-like"/>
</dbReference>
<dbReference type="Gene3D" id="1.25.10.10">
    <property type="entry name" value="Leucine-rich Repeat Variant"/>
    <property type="match status" value="1"/>
</dbReference>
<dbReference type="GeneID" id="14867044"/>
<sequence length="1201" mass="136903">MDVADLLNSASIASENEKVSLLSSAFELLFFKETHLLADYYRSLIEFAYDRSTIMIKKQIIGFIETTCKKYPQYLNKSKDVILFLLNQETPSVIKRVILCFTNIIRSTLSFILNCQPINEATELFNSFNEVKGVILKPQSLDNEATLVNTLKMIEILVLCFSSPTENGGNNASRKLLKSDEEFSLDRIPDQHPILNKLVLSKECESYYLGLLIDHVSVLNNMTSTNIMTLMTSLSSIVKQRLAFAKIIVPMLSTFPSNLPKLSTVQNESVKHSIKTCLLSIIKLKNQAVAPYIKDLIEAASLVDGKDHAEDAARWYRGEPEKKKRNYEQQSSSNDSNVKKVKMEDQQQQQQNIQNNMMNQQQQQQNIDSNFKQQSPPQLQQQSILLDLNYRQGLQLDSESQSAILSNIASLNPEFVVDLVIENMKISPLFYLLNGIRRNPNTETLFQFVNSYQQPSPQQLSVQQQQQQQPPGFSSPPQPQQQQQNEFMQIQMQKQQQLLYQQQQQQLQQQMRDPRAMLSQPSQPSQQQPPGFSSPPVTSVKEESAYQPDLEDYPIQIEEEKSKGDGNQQERTRVKKEKVVEISNFVPKPNFKIPKLSKEQVQKMMDRALQRIKSSEKGATQGGKVSLWSALFARLLSQRNRQLVDQQQDDQVMKEENGDSGDDDELEYSRVMIDFCLEEFGTRRELALRWLHSELLASMDIGASDAAKTRYSNLLLMMVEKVQASHTGDGQEKTITDFILEVPLVTDGLLQLIVDYCKNIQLVGLGLNSFCDLILWRPNLRQQCLNSLLEFSVDRHQDIRSKTIRVLTNQLFCKPSLEHTIQKFAIDQLISVIHIKEEEEEDEEVKEEAEQKEEKEQKEEEENGKDKTIDVKLEKLEKNTSSDSLEKETSTNLIERKLLLFFSLCAKKPLIATELLQVYSRCSDTTKEVIHKHIGTVMKTIGQANEDILQVLTVCPKGAENLVSEMLGSLVNGERPVPKLVDTVKNLLDITGETKFLLPVVHGLPHDEVIASLPTFLSLSEADLRNFVTMLAIPGSPLTPSELLVQLHLIADTNVNKRQIVNAIDQCTVQMQSVFKPETLAVAIQQLVTQPTLSPFLLRTMLQSLNTYPNLRNFIVEMMRELVSKQVWNDKGLWNGFIICALKAKPESLPVIFDLPSSQFQLAIENDELRRTLQEFIQSKDPQSRNAFSRNNLKLLDQFNK</sequence>
<feature type="region of interest" description="Disordered" evidence="4">
    <location>
        <begin position="503"/>
        <end position="575"/>
    </location>
</feature>
<evidence type="ECO:0000256" key="1">
    <source>
        <dbReference type="ARBA" id="ARBA00004123"/>
    </source>
</evidence>
<dbReference type="EMBL" id="GL883026">
    <property type="protein sequence ID" value="EGG15204.1"/>
    <property type="molecule type" value="Genomic_DNA"/>
</dbReference>
<dbReference type="Pfam" id="PF12295">
    <property type="entry name" value="Symplekin_C"/>
    <property type="match status" value="1"/>
</dbReference>
<dbReference type="GO" id="GO:0005847">
    <property type="term" value="C:mRNA cleavage and polyadenylation specificity factor complex"/>
    <property type="evidence" value="ECO:0007669"/>
    <property type="project" value="TreeGrafter"/>
</dbReference>
<dbReference type="PANTHER" id="PTHR15245">
    <property type="entry name" value="SYMPLEKIN-RELATED"/>
    <property type="match status" value="1"/>
</dbReference>
<evidence type="ECO:0000256" key="2">
    <source>
        <dbReference type="ARBA" id="ARBA00022664"/>
    </source>
</evidence>
<dbReference type="STRING" id="1054147.F4Q935"/>
<keyword evidence="8" id="KW-1185">Reference proteome</keyword>
<dbReference type="AlphaFoldDB" id="F4Q935"/>
<dbReference type="OMA" id="YVNNEGH"/>
<evidence type="ECO:0000259" key="6">
    <source>
        <dbReference type="Pfam" id="PF12295"/>
    </source>
</evidence>
<dbReference type="InterPro" id="IPR021850">
    <property type="entry name" value="Symplekin/Pta1"/>
</dbReference>